<evidence type="ECO:0000313" key="2">
    <source>
        <dbReference type="EMBL" id="KAK3355110.1"/>
    </source>
</evidence>
<dbReference type="AlphaFoldDB" id="A0AAE0JPJ0"/>
<name>A0AAE0JPJ0_9PEZI</name>
<evidence type="ECO:0000256" key="1">
    <source>
        <dbReference type="SAM" id="MobiDB-lite"/>
    </source>
</evidence>
<comment type="caution">
    <text evidence="2">The sequence shown here is derived from an EMBL/GenBank/DDBJ whole genome shotgun (WGS) entry which is preliminary data.</text>
</comment>
<dbReference type="RefSeq" id="XP_062686488.1">
    <property type="nucleotide sequence ID" value="XM_062823680.1"/>
</dbReference>
<protein>
    <submittedName>
        <fullName evidence="2">Uncharacterized protein</fullName>
    </submittedName>
</protein>
<feature type="region of interest" description="Disordered" evidence="1">
    <location>
        <begin position="25"/>
        <end position="62"/>
    </location>
</feature>
<accession>A0AAE0JPJ0</accession>
<proteinExistence type="predicted"/>
<dbReference type="GeneID" id="87860834"/>
<organism evidence="2 3">
    <name type="scientific">Neurospora tetraspora</name>
    <dbReference type="NCBI Taxonomy" id="94610"/>
    <lineage>
        <taxon>Eukaryota</taxon>
        <taxon>Fungi</taxon>
        <taxon>Dikarya</taxon>
        <taxon>Ascomycota</taxon>
        <taxon>Pezizomycotina</taxon>
        <taxon>Sordariomycetes</taxon>
        <taxon>Sordariomycetidae</taxon>
        <taxon>Sordariales</taxon>
        <taxon>Sordariaceae</taxon>
        <taxon>Neurospora</taxon>
    </lineage>
</organism>
<gene>
    <name evidence="2" type="ORF">B0H65DRAFT_36407</name>
</gene>
<sequence length="119" mass="12908">MMVSMAADSSMAVGWHVIDTLNDPPGGVSTANIPRPKVSSEPMRGGHSTSKEQRHHLHRFQSPTVVLGKAGEALWTPGARAISPGSPLSRHELSKVRRQSSPCVEFLLIWFSCLLPLVT</sequence>
<dbReference type="Proteomes" id="UP001278500">
    <property type="component" value="Unassembled WGS sequence"/>
</dbReference>
<dbReference type="EMBL" id="JAUEPP010000001">
    <property type="protein sequence ID" value="KAK3355110.1"/>
    <property type="molecule type" value="Genomic_DNA"/>
</dbReference>
<reference evidence="2" key="1">
    <citation type="journal article" date="2023" name="Mol. Phylogenet. Evol.">
        <title>Genome-scale phylogeny and comparative genomics of the fungal order Sordariales.</title>
        <authorList>
            <person name="Hensen N."/>
            <person name="Bonometti L."/>
            <person name="Westerberg I."/>
            <person name="Brannstrom I.O."/>
            <person name="Guillou S."/>
            <person name="Cros-Aarteil S."/>
            <person name="Calhoun S."/>
            <person name="Haridas S."/>
            <person name="Kuo A."/>
            <person name="Mondo S."/>
            <person name="Pangilinan J."/>
            <person name="Riley R."/>
            <person name="LaButti K."/>
            <person name="Andreopoulos B."/>
            <person name="Lipzen A."/>
            <person name="Chen C."/>
            <person name="Yan M."/>
            <person name="Daum C."/>
            <person name="Ng V."/>
            <person name="Clum A."/>
            <person name="Steindorff A."/>
            <person name="Ohm R.A."/>
            <person name="Martin F."/>
            <person name="Silar P."/>
            <person name="Natvig D.O."/>
            <person name="Lalanne C."/>
            <person name="Gautier V."/>
            <person name="Ament-Velasquez S.L."/>
            <person name="Kruys A."/>
            <person name="Hutchinson M.I."/>
            <person name="Powell A.J."/>
            <person name="Barry K."/>
            <person name="Miller A.N."/>
            <person name="Grigoriev I.V."/>
            <person name="Debuchy R."/>
            <person name="Gladieux P."/>
            <person name="Hiltunen Thoren M."/>
            <person name="Johannesson H."/>
        </authorList>
    </citation>
    <scope>NUCLEOTIDE SEQUENCE</scope>
    <source>
        <strain evidence="2">CBS 560.94</strain>
    </source>
</reference>
<reference evidence="2" key="2">
    <citation type="submission" date="2023-06" db="EMBL/GenBank/DDBJ databases">
        <authorList>
            <consortium name="Lawrence Berkeley National Laboratory"/>
            <person name="Haridas S."/>
            <person name="Hensen N."/>
            <person name="Bonometti L."/>
            <person name="Westerberg I."/>
            <person name="Brannstrom I.O."/>
            <person name="Guillou S."/>
            <person name="Cros-Aarteil S."/>
            <person name="Calhoun S."/>
            <person name="Kuo A."/>
            <person name="Mondo S."/>
            <person name="Pangilinan J."/>
            <person name="Riley R."/>
            <person name="Labutti K."/>
            <person name="Andreopoulos B."/>
            <person name="Lipzen A."/>
            <person name="Chen C."/>
            <person name="Yanf M."/>
            <person name="Daum C."/>
            <person name="Ng V."/>
            <person name="Clum A."/>
            <person name="Steindorff A."/>
            <person name="Ohm R."/>
            <person name="Martin F."/>
            <person name="Silar P."/>
            <person name="Natvig D."/>
            <person name="Lalanne C."/>
            <person name="Gautier V."/>
            <person name="Ament-Velasquez S.L."/>
            <person name="Kruys A."/>
            <person name="Hutchinson M.I."/>
            <person name="Powell A.J."/>
            <person name="Barry K."/>
            <person name="Miller A.N."/>
            <person name="Grigoriev I.V."/>
            <person name="Debuchy R."/>
            <person name="Gladieux P."/>
            <person name="Thoren M.H."/>
            <person name="Johannesson H."/>
        </authorList>
    </citation>
    <scope>NUCLEOTIDE SEQUENCE</scope>
    <source>
        <strain evidence="2">CBS 560.94</strain>
    </source>
</reference>
<evidence type="ECO:0000313" key="3">
    <source>
        <dbReference type="Proteomes" id="UP001278500"/>
    </source>
</evidence>
<keyword evidence="3" id="KW-1185">Reference proteome</keyword>